<evidence type="ECO:0000313" key="2">
    <source>
        <dbReference type="EMBL" id="CAI9164559.1"/>
    </source>
</evidence>
<accession>A0ABN8YSW2</accession>
<proteinExistence type="predicted"/>
<sequence length="198" mass="21775">MAEGKPPWTEQIHLPRVNSKVGAHSLSHWLVGRCVQRPHTWHLTSEFLLQNGCPDTSPGRAVCRDRAHHPAIRIGGGGPFAEALCPALPSRARICTPGPASREPRPPHEIPVQQPVRAPGPTPVRKSACSQQEPASLQSAMKENIFTLCFSTQLCLVPLPQRTRDRRTLVGEQLERLGDINHQSSESNQSGVFVLFSK</sequence>
<keyword evidence="3" id="KW-1185">Reference proteome</keyword>
<evidence type="ECO:0000313" key="3">
    <source>
        <dbReference type="Proteomes" id="UP001176941"/>
    </source>
</evidence>
<name>A0ABN8YSW2_RANTA</name>
<organism evidence="2 3">
    <name type="scientific">Rangifer tarandus platyrhynchus</name>
    <name type="common">Svalbard reindeer</name>
    <dbReference type="NCBI Taxonomy" id="3082113"/>
    <lineage>
        <taxon>Eukaryota</taxon>
        <taxon>Metazoa</taxon>
        <taxon>Chordata</taxon>
        <taxon>Craniata</taxon>
        <taxon>Vertebrata</taxon>
        <taxon>Euteleostomi</taxon>
        <taxon>Mammalia</taxon>
        <taxon>Eutheria</taxon>
        <taxon>Laurasiatheria</taxon>
        <taxon>Artiodactyla</taxon>
        <taxon>Ruminantia</taxon>
        <taxon>Pecora</taxon>
        <taxon>Cervidae</taxon>
        <taxon>Odocoileinae</taxon>
        <taxon>Rangifer</taxon>
    </lineage>
</organism>
<feature type="region of interest" description="Disordered" evidence="1">
    <location>
        <begin position="97"/>
        <end position="128"/>
    </location>
</feature>
<protein>
    <submittedName>
        <fullName evidence="2">Uncharacterized protein</fullName>
    </submittedName>
</protein>
<gene>
    <name evidence="2" type="ORF">MRATA1EN1_LOCUS13521</name>
</gene>
<evidence type="ECO:0000256" key="1">
    <source>
        <dbReference type="SAM" id="MobiDB-lite"/>
    </source>
</evidence>
<dbReference type="EMBL" id="OX459959">
    <property type="protein sequence ID" value="CAI9164559.1"/>
    <property type="molecule type" value="Genomic_DNA"/>
</dbReference>
<dbReference type="Proteomes" id="UP001176941">
    <property type="component" value="Chromosome 23"/>
</dbReference>
<reference evidence="2" key="1">
    <citation type="submission" date="2023-04" db="EMBL/GenBank/DDBJ databases">
        <authorList>
            <consortium name="ELIXIR-Norway"/>
        </authorList>
    </citation>
    <scope>NUCLEOTIDE SEQUENCE [LARGE SCALE GENOMIC DNA]</scope>
</reference>